<evidence type="ECO:0000259" key="1">
    <source>
        <dbReference type="Pfam" id="PF22600"/>
    </source>
</evidence>
<protein>
    <recommendedName>
        <fullName evidence="1">Poly(A) RNA polymerase mitochondrial-like central palm domain-containing protein</fullName>
    </recommendedName>
</protein>
<dbReference type="InterPro" id="IPR054708">
    <property type="entry name" value="MTPAP-like_central"/>
</dbReference>
<feature type="domain" description="Poly(A) RNA polymerase mitochondrial-like central palm" evidence="1">
    <location>
        <begin position="15"/>
        <end position="107"/>
    </location>
</feature>
<gene>
    <name evidence="2" type="ORF">ONZ51_g3976</name>
</gene>
<feature type="domain" description="Poly(A) RNA polymerase mitochondrial-like central palm" evidence="1">
    <location>
        <begin position="119"/>
        <end position="167"/>
    </location>
</feature>
<evidence type="ECO:0000313" key="3">
    <source>
        <dbReference type="Proteomes" id="UP001215151"/>
    </source>
</evidence>
<proteinExistence type="predicted"/>
<dbReference type="SUPFAM" id="SSF81631">
    <property type="entry name" value="PAP/OAS1 substrate-binding domain"/>
    <property type="match status" value="1"/>
</dbReference>
<name>A0AAD7XD01_9APHY</name>
<accession>A0AAD7XD01</accession>
<dbReference type="GO" id="GO:0016779">
    <property type="term" value="F:nucleotidyltransferase activity"/>
    <property type="evidence" value="ECO:0007669"/>
    <property type="project" value="UniProtKB-ARBA"/>
</dbReference>
<dbReference type="PANTHER" id="PTHR12271">
    <property type="entry name" value="POLY A POLYMERASE CID PAP -RELATED"/>
    <property type="match status" value="1"/>
</dbReference>
<dbReference type="CDD" id="cd05402">
    <property type="entry name" value="NT_PAP_TUTase"/>
    <property type="match status" value="1"/>
</dbReference>
<reference evidence="2" key="1">
    <citation type="submission" date="2022-11" db="EMBL/GenBank/DDBJ databases">
        <title>Genome Sequence of Cubamyces cubensis.</title>
        <authorList>
            <person name="Buettner E."/>
        </authorList>
    </citation>
    <scope>NUCLEOTIDE SEQUENCE</scope>
    <source>
        <strain evidence="2">MPL-01</strain>
    </source>
</reference>
<sequence length="370" mass="41993">MRQQGPMASSPLRLKREHAIGKLSAFIRKQYGEQYQVRVFGSTCYGASSRDSSDLDLTIFDSERPYGIEPWDERQLPAIYSVNDLAKKLKHRGYLNVSAVAKATVPIGGSSNDDVPMQPQCINANCPHRACLPAAVKCTDPKTGVTFDVNINNRLGVYNTALLRQYCLLDPSLPYFLKVVKLWMYSRGLNSASGRHGPPSFSSYAITIMTIALYQHFELLPNLQADKQAILQTHFWEKRGGVQRKIDVRFGACKDWRPPQTARPLILRDWFDIRDGGFVDRPSEIPSIWGPPFPGTGNVVVLDPLTFKNCTHMISSETLAKFRRECMDMLNRMKRNKAWSTQLQDYVSLVADPEYSDYALTALRRTYFPR</sequence>
<dbReference type="EMBL" id="JAPEVG010000073">
    <property type="protein sequence ID" value="KAJ8487777.1"/>
    <property type="molecule type" value="Genomic_DNA"/>
</dbReference>
<dbReference type="GO" id="GO:0031123">
    <property type="term" value="P:RNA 3'-end processing"/>
    <property type="evidence" value="ECO:0007669"/>
    <property type="project" value="TreeGrafter"/>
</dbReference>
<comment type="caution">
    <text evidence="2">The sequence shown here is derived from an EMBL/GenBank/DDBJ whole genome shotgun (WGS) entry which is preliminary data.</text>
</comment>
<dbReference type="InterPro" id="IPR043519">
    <property type="entry name" value="NT_sf"/>
</dbReference>
<organism evidence="2 3">
    <name type="scientific">Trametes cubensis</name>
    <dbReference type="NCBI Taxonomy" id="1111947"/>
    <lineage>
        <taxon>Eukaryota</taxon>
        <taxon>Fungi</taxon>
        <taxon>Dikarya</taxon>
        <taxon>Basidiomycota</taxon>
        <taxon>Agaricomycotina</taxon>
        <taxon>Agaricomycetes</taxon>
        <taxon>Polyporales</taxon>
        <taxon>Polyporaceae</taxon>
        <taxon>Trametes</taxon>
    </lineage>
</organism>
<evidence type="ECO:0000313" key="2">
    <source>
        <dbReference type="EMBL" id="KAJ8487777.1"/>
    </source>
</evidence>
<dbReference type="Proteomes" id="UP001215151">
    <property type="component" value="Unassembled WGS sequence"/>
</dbReference>
<dbReference type="AlphaFoldDB" id="A0AAD7XD01"/>
<dbReference type="Pfam" id="PF22600">
    <property type="entry name" value="MTPAP-like_central"/>
    <property type="match status" value="2"/>
</dbReference>
<dbReference type="GO" id="GO:0010605">
    <property type="term" value="P:negative regulation of macromolecule metabolic process"/>
    <property type="evidence" value="ECO:0007669"/>
    <property type="project" value="UniProtKB-ARBA"/>
</dbReference>
<dbReference type="Gene3D" id="3.30.460.10">
    <property type="entry name" value="Beta Polymerase, domain 2"/>
    <property type="match status" value="1"/>
</dbReference>
<dbReference type="PANTHER" id="PTHR12271:SF40">
    <property type="entry name" value="POLY(A) RNA POLYMERASE GLD2"/>
    <property type="match status" value="1"/>
</dbReference>
<keyword evidence="3" id="KW-1185">Reference proteome</keyword>
<dbReference type="SUPFAM" id="SSF81301">
    <property type="entry name" value="Nucleotidyltransferase"/>
    <property type="match status" value="1"/>
</dbReference>
<dbReference type="Gene3D" id="1.10.1410.10">
    <property type="match status" value="1"/>
</dbReference>